<comment type="subunit">
    <text evidence="4">Homodecamer.</text>
</comment>
<evidence type="ECO:0000259" key="10">
    <source>
        <dbReference type="Pfam" id="PF02426"/>
    </source>
</evidence>
<evidence type="ECO:0000256" key="7">
    <source>
        <dbReference type="ARBA" id="ARBA00023235"/>
    </source>
</evidence>
<organism evidence="11 12">
    <name type="scientific">Aurantiacibacter rhizosphaerae</name>
    <dbReference type="NCBI Taxonomy" id="2691582"/>
    <lineage>
        <taxon>Bacteria</taxon>
        <taxon>Pseudomonadati</taxon>
        <taxon>Pseudomonadota</taxon>
        <taxon>Alphaproteobacteria</taxon>
        <taxon>Sphingomonadales</taxon>
        <taxon>Erythrobacteraceae</taxon>
        <taxon>Aurantiacibacter</taxon>
    </lineage>
</organism>
<evidence type="ECO:0000256" key="8">
    <source>
        <dbReference type="NCBIfam" id="TIGR03221"/>
    </source>
</evidence>
<dbReference type="Pfam" id="PF02426">
    <property type="entry name" value="MIase"/>
    <property type="match status" value="1"/>
</dbReference>
<reference evidence="11 12" key="1">
    <citation type="submission" date="2019-12" db="EMBL/GenBank/DDBJ databases">
        <authorList>
            <person name="Lee S.D."/>
        </authorList>
    </citation>
    <scope>NUCLEOTIDE SEQUENCE [LARGE SCALE GENOMIC DNA]</scope>
    <source>
        <strain evidence="11 12">GH3-10</strain>
    </source>
</reference>
<keyword evidence="12" id="KW-1185">Reference proteome</keyword>
<dbReference type="InterPro" id="IPR003464">
    <property type="entry name" value="Muconolactone_d_Isoase"/>
</dbReference>
<evidence type="ECO:0000313" key="11">
    <source>
        <dbReference type="EMBL" id="MWV29063.1"/>
    </source>
</evidence>
<evidence type="ECO:0000256" key="1">
    <source>
        <dbReference type="ARBA" id="ARBA00001739"/>
    </source>
</evidence>
<evidence type="ECO:0000256" key="2">
    <source>
        <dbReference type="ARBA" id="ARBA00005193"/>
    </source>
</evidence>
<evidence type="ECO:0000256" key="4">
    <source>
        <dbReference type="ARBA" id="ARBA00011365"/>
    </source>
</evidence>
<feature type="domain" description="Muconolactone isomerase" evidence="10">
    <location>
        <begin position="1"/>
        <end position="89"/>
    </location>
</feature>
<comment type="similarity">
    <text evidence="3 9">Belongs to the muconolactone Delta-isomerase family.</text>
</comment>
<dbReference type="Gene3D" id="3.30.70.1060">
    <property type="entry name" value="Dimeric alpha+beta barrel"/>
    <property type="match status" value="1"/>
</dbReference>
<evidence type="ECO:0000256" key="3">
    <source>
        <dbReference type="ARBA" id="ARBA00010882"/>
    </source>
</evidence>
<comment type="catalytic activity">
    <reaction evidence="1 9">
        <text>(S)-muconolactone = (4,5-dihydro-5-oxofuran-2-yl)-acetate</text>
        <dbReference type="Rhea" id="RHEA:12348"/>
        <dbReference type="ChEBI" id="CHEBI:58425"/>
        <dbReference type="ChEBI" id="CHEBI:58736"/>
        <dbReference type="EC" id="5.3.3.4"/>
    </reaction>
</comment>
<reference evidence="11 12" key="2">
    <citation type="submission" date="2020-02" db="EMBL/GenBank/DDBJ databases">
        <title>Erythrobacter dongmakensis sp. nov., isolated from a tidal mudflat.</title>
        <authorList>
            <person name="Kim I.S."/>
        </authorList>
    </citation>
    <scope>NUCLEOTIDE SEQUENCE [LARGE SCALE GENOMIC DNA]</scope>
    <source>
        <strain evidence="11 12">GH3-10</strain>
    </source>
</reference>
<dbReference type="RefSeq" id="WP_160486690.1">
    <property type="nucleotide sequence ID" value="NZ_WUBR01000003.1"/>
</dbReference>
<dbReference type="EMBL" id="WUBR01000003">
    <property type="protein sequence ID" value="MWV29063.1"/>
    <property type="molecule type" value="Genomic_DNA"/>
</dbReference>
<dbReference type="NCBIfam" id="TIGR03221">
    <property type="entry name" value="muco_delta"/>
    <property type="match status" value="1"/>
</dbReference>
<dbReference type="UniPathway" id="UPA00157">
    <property type="reaction ID" value="UER00260"/>
</dbReference>
<gene>
    <name evidence="11" type="primary">catC</name>
    <name evidence="11" type="ORF">GRF63_14215</name>
</gene>
<dbReference type="GO" id="GO:0042952">
    <property type="term" value="P:beta-ketoadipate pathway"/>
    <property type="evidence" value="ECO:0007669"/>
    <property type="project" value="UniProtKB-UniRule"/>
</dbReference>
<dbReference type="InterPro" id="IPR011008">
    <property type="entry name" value="Dimeric_a/b-barrel"/>
</dbReference>
<evidence type="ECO:0000256" key="5">
    <source>
        <dbReference type="ARBA" id="ARBA00012070"/>
    </source>
</evidence>
<evidence type="ECO:0000256" key="6">
    <source>
        <dbReference type="ARBA" id="ARBA00022797"/>
    </source>
</evidence>
<evidence type="ECO:0000256" key="9">
    <source>
        <dbReference type="PIRNR" id="PIRNR001486"/>
    </source>
</evidence>
<protein>
    <recommendedName>
        <fullName evidence="5 8">Muconolactone Delta-isomerase</fullName>
        <shortName evidence="9">MIase</shortName>
        <ecNumber evidence="5 8">5.3.3.4</ecNumber>
    </recommendedName>
</protein>
<keyword evidence="6 9" id="KW-0058">Aromatic hydrocarbons catabolism</keyword>
<comment type="pathway">
    <text evidence="2 9">Aromatic compound metabolism; beta-ketoadipate pathway; 5-oxo-4,5-dihydro-2-furylacetate from catechol: step 3/3.</text>
</comment>
<evidence type="ECO:0000313" key="12">
    <source>
        <dbReference type="Proteomes" id="UP000461409"/>
    </source>
</evidence>
<comment type="caution">
    <text evidence="11">The sequence shown here is derived from an EMBL/GenBank/DDBJ whole genome shotgun (WGS) entry which is preliminary data.</text>
</comment>
<dbReference type="SUPFAM" id="SSF54909">
    <property type="entry name" value="Dimeric alpha+beta barrel"/>
    <property type="match status" value="1"/>
</dbReference>
<sequence length="96" mass="11369">MLFKVEMDVNVPIDFDKDKFEELKAAEKARFQELQKAGTWRHIWRVVGQYSNVSIFDVRDNSQLHDIMMSLPLYPFMDVRVTALCRHPSSLHDDDR</sequence>
<accession>A0A844XH57</accession>
<dbReference type="AlphaFoldDB" id="A0A844XH57"/>
<dbReference type="InterPro" id="IPR026029">
    <property type="entry name" value="MLI_dom"/>
</dbReference>
<dbReference type="EC" id="5.3.3.4" evidence="5 8"/>
<proteinExistence type="inferred from homology"/>
<name>A0A844XH57_9SPHN</name>
<dbReference type="GO" id="GO:0016159">
    <property type="term" value="F:muconolactone delta-isomerase activity"/>
    <property type="evidence" value="ECO:0007669"/>
    <property type="project" value="UniProtKB-UniRule"/>
</dbReference>
<keyword evidence="7 9" id="KW-0413">Isomerase</keyword>
<dbReference type="PIRSF" id="PIRSF001486">
    <property type="entry name" value="CatC"/>
    <property type="match status" value="1"/>
</dbReference>
<dbReference type="Proteomes" id="UP000461409">
    <property type="component" value="Unassembled WGS sequence"/>
</dbReference>